<feature type="compositionally biased region" description="Acidic residues" evidence="22">
    <location>
        <begin position="99"/>
        <end position="111"/>
    </location>
</feature>
<feature type="domain" description="RING-type" evidence="23">
    <location>
        <begin position="39"/>
        <end position="85"/>
    </location>
</feature>
<evidence type="ECO:0000256" key="7">
    <source>
        <dbReference type="ARBA" id="ARBA00022679"/>
    </source>
</evidence>
<comment type="pathway">
    <text evidence="3 21">Glycan metabolism; plant cellulose biosynthesis.</text>
</comment>
<evidence type="ECO:0000256" key="17">
    <source>
        <dbReference type="ARBA" id="ARBA00048682"/>
    </source>
</evidence>
<dbReference type="InterPro" id="IPR027934">
    <property type="entry name" value="CES_Znf_RING"/>
</dbReference>
<keyword evidence="11 21" id="KW-0862">Zinc</keyword>
<comment type="cofactor">
    <cofactor evidence="21">
        <name>Zn(2+)</name>
        <dbReference type="ChEBI" id="CHEBI:29105"/>
    </cofactor>
    <text evidence="21">Binds 2 Zn(2+) ions per subunit.</text>
</comment>
<dbReference type="AlphaFoldDB" id="A0AAW2KXX5"/>
<feature type="transmembrane region" description="Helical" evidence="21">
    <location>
        <begin position="997"/>
        <end position="1017"/>
    </location>
</feature>
<evidence type="ECO:0000256" key="3">
    <source>
        <dbReference type="ARBA" id="ARBA00004768"/>
    </source>
</evidence>
<evidence type="ECO:0000256" key="10">
    <source>
        <dbReference type="ARBA" id="ARBA00022771"/>
    </source>
</evidence>
<dbReference type="Pfam" id="PF14569">
    <property type="entry name" value="zf-UDP"/>
    <property type="match status" value="1"/>
</dbReference>
<dbReference type="GO" id="GO:0071555">
    <property type="term" value="P:cell wall organization"/>
    <property type="evidence" value="ECO:0007669"/>
    <property type="project" value="UniProtKB-KW"/>
</dbReference>
<dbReference type="Gene3D" id="3.30.40.10">
    <property type="entry name" value="Zinc/RING finger domain, C3HC4 (zinc finger)"/>
    <property type="match status" value="1"/>
</dbReference>
<evidence type="ECO:0000256" key="9">
    <source>
        <dbReference type="ARBA" id="ARBA00022723"/>
    </source>
</evidence>
<evidence type="ECO:0000256" key="15">
    <source>
        <dbReference type="ARBA" id="ARBA00023211"/>
    </source>
</evidence>
<evidence type="ECO:0000256" key="21">
    <source>
        <dbReference type="RuleBase" id="RU361116"/>
    </source>
</evidence>
<evidence type="ECO:0000256" key="19">
    <source>
        <dbReference type="PIRSR" id="PIRSR605150-2"/>
    </source>
</evidence>
<evidence type="ECO:0000256" key="16">
    <source>
        <dbReference type="ARBA" id="ARBA00023316"/>
    </source>
</evidence>
<dbReference type="GO" id="GO:0005886">
    <property type="term" value="C:plasma membrane"/>
    <property type="evidence" value="ECO:0007669"/>
    <property type="project" value="UniProtKB-SubCell"/>
</dbReference>
<dbReference type="InterPro" id="IPR029044">
    <property type="entry name" value="Nucleotide-diphossugar_trans"/>
</dbReference>
<feature type="binding site" evidence="19">
    <location>
        <position position="363"/>
    </location>
    <ligand>
        <name>UDP-alpha-D-glucose</name>
        <dbReference type="ChEBI" id="CHEBI:58885"/>
    </ligand>
</feature>
<feature type="binding site" evidence="19">
    <location>
        <position position="393"/>
    </location>
    <ligand>
        <name>UDP-alpha-D-glucose</name>
        <dbReference type="ChEBI" id="CHEBI:58885"/>
    </ligand>
</feature>
<feature type="transmembrane region" description="Helical" evidence="21">
    <location>
        <begin position="963"/>
        <end position="985"/>
    </location>
</feature>
<keyword evidence="12 21" id="KW-0135">Cellulose biosynthesis</keyword>
<feature type="binding site" evidence="19">
    <location>
        <position position="364"/>
    </location>
    <ligand>
        <name>UDP-alpha-D-glucose</name>
        <dbReference type="ChEBI" id="CHEBI:58885"/>
    </ligand>
</feature>
<feature type="binding site" evidence="19">
    <location>
        <position position="357"/>
    </location>
    <ligand>
        <name>UDP-alpha-D-glucose</name>
        <dbReference type="ChEBI" id="CHEBI:58885"/>
    </ligand>
</feature>
<dbReference type="Pfam" id="PF03552">
    <property type="entry name" value="Cellulose_synt"/>
    <property type="match status" value="1"/>
</dbReference>
<keyword evidence="5 21" id="KW-1003">Cell membrane</keyword>
<evidence type="ECO:0000256" key="12">
    <source>
        <dbReference type="ARBA" id="ARBA00022916"/>
    </source>
</evidence>
<organism evidence="24">
    <name type="scientific">Sesamum radiatum</name>
    <name type="common">Black benniseed</name>
    <dbReference type="NCBI Taxonomy" id="300843"/>
    <lineage>
        <taxon>Eukaryota</taxon>
        <taxon>Viridiplantae</taxon>
        <taxon>Streptophyta</taxon>
        <taxon>Embryophyta</taxon>
        <taxon>Tracheophyta</taxon>
        <taxon>Spermatophyta</taxon>
        <taxon>Magnoliopsida</taxon>
        <taxon>eudicotyledons</taxon>
        <taxon>Gunneridae</taxon>
        <taxon>Pentapetalae</taxon>
        <taxon>asterids</taxon>
        <taxon>lamiids</taxon>
        <taxon>Lamiales</taxon>
        <taxon>Pedaliaceae</taxon>
        <taxon>Sesamum</taxon>
    </lineage>
</organism>
<comment type="similarity">
    <text evidence="4 21">Belongs to the glycosyltransferase 2 family. Plant cellulose synthase subfamily.</text>
</comment>
<dbReference type="SUPFAM" id="SSF57850">
    <property type="entry name" value="RING/U-box"/>
    <property type="match status" value="1"/>
</dbReference>
<evidence type="ECO:0000256" key="22">
    <source>
        <dbReference type="SAM" id="MobiDB-lite"/>
    </source>
</evidence>
<evidence type="ECO:0000256" key="20">
    <source>
        <dbReference type="PROSITE-ProRule" id="PRU00175"/>
    </source>
</evidence>
<evidence type="ECO:0000256" key="4">
    <source>
        <dbReference type="ARBA" id="ARBA00007548"/>
    </source>
</evidence>
<gene>
    <name evidence="24" type="ORF">Sradi_5578800</name>
</gene>
<dbReference type="EC" id="2.4.1.12" evidence="21"/>
<keyword evidence="8 21" id="KW-0812">Transmembrane</keyword>
<evidence type="ECO:0000256" key="11">
    <source>
        <dbReference type="ARBA" id="ARBA00022833"/>
    </source>
</evidence>
<feature type="active site" evidence="18">
    <location>
        <position position="736"/>
    </location>
</feature>
<evidence type="ECO:0000256" key="14">
    <source>
        <dbReference type="ARBA" id="ARBA00023136"/>
    </source>
</evidence>
<dbReference type="InterPro" id="IPR005150">
    <property type="entry name" value="Cellulose_synth"/>
</dbReference>
<comment type="catalytic activity">
    <reaction evidence="17 21">
        <text>[(1-&gt;4)-beta-D-glucosyl](n) + UDP-alpha-D-glucose = [(1-&gt;4)-beta-D-glucosyl](n+1) + UDP + H(+)</text>
        <dbReference type="Rhea" id="RHEA:19929"/>
        <dbReference type="Rhea" id="RHEA-COMP:10033"/>
        <dbReference type="Rhea" id="RHEA-COMP:10034"/>
        <dbReference type="ChEBI" id="CHEBI:15378"/>
        <dbReference type="ChEBI" id="CHEBI:18246"/>
        <dbReference type="ChEBI" id="CHEBI:58223"/>
        <dbReference type="ChEBI" id="CHEBI:58885"/>
        <dbReference type="EC" id="2.4.1.12"/>
    </reaction>
</comment>
<dbReference type="EMBL" id="JACGWJ010000026">
    <property type="protein sequence ID" value="KAL0311795.1"/>
    <property type="molecule type" value="Genomic_DNA"/>
</dbReference>
<comment type="cofactor">
    <cofactor evidence="1">
        <name>Mn(2+)</name>
        <dbReference type="ChEBI" id="CHEBI:29035"/>
    </cofactor>
</comment>
<keyword evidence="10 20" id="KW-0863">Zinc-finger</keyword>
<feature type="transmembrane region" description="Helical" evidence="21">
    <location>
        <begin position="846"/>
        <end position="869"/>
    </location>
</feature>
<evidence type="ECO:0000256" key="8">
    <source>
        <dbReference type="ARBA" id="ARBA00022692"/>
    </source>
</evidence>
<dbReference type="InterPro" id="IPR001841">
    <property type="entry name" value="Znf_RING"/>
</dbReference>
<evidence type="ECO:0000313" key="24">
    <source>
        <dbReference type="EMBL" id="KAL0311795.1"/>
    </source>
</evidence>
<comment type="subcellular location">
    <subcellularLocation>
        <location evidence="2 21">Cell membrane</location>
        <topology evidence="2 21">Multi-pass membrane protein</topology>
    </subcellularLocation>
</comment>
<feature type="active site" evidence="18">
    <location>
        <position position="393"/>
    </location>
</feature>
<dbReference type="Gene3D" id="3.90.550.10">
    <property type="entry name" value="Spore Coat Polysaccharide Biosynthesis Protein SpsA, Chain A"/>
    <property type="match status" value="1"/>
</dbReference>
<dbReference type="GO" id="GO:0016760">
    <property type="term" value="F:cellulose synthase (UDP-forming) activity"/>
    <property type="evidence" value="ECO:0007669"/>
    <property type="project" value="UniProtKB-EC"/>
</dbReference>
<evidence type="ECO:0000256" key="1">
    <source>
        <dbReference type="ARBA" id="ARBA00001936"/>
    </source>
</evidence>
<feature type="transmembrane region" description="Helical" evidence="21">
    <location>
        <begin position="813"/>
        <end position="834"/>
    </location>
</feature>
<dbReference type="GO" id="GO:0030244">
    <property type="term" value="P:cellulose biosynthetic process"/>
    <property type="evidence" value="ECO:0007669"/>
    <property type="project" value="UniProtKB-KW"/>
</dbReference>
<keyword evidence="9 21" id="KW-0479">Metal-binding</keyword>
<dbReference type="InterPro" id="IPR013083">
    <property type="entry name" value="Znf_RING/FYVE/PHD"/>
</dbReference>
<reference evidence="24" key="1">
    <citation type="submission" date="2020-06" db="EMBL/GenBank/DDBJ databases">
        <authorList>
            <person name="Li T."/>
            <person name="Hu X."/>
            <person name="Zhang T."/>
            <person name="Song X."/>
            <person name="Zhang H."/>
            <person name="Dai N."/>
            <person name="Sheng W."/>
            <person name="Hou X."/>
            <person name="Wei L."/>
        </authorList>
    </citation>
    <scope>NUCLEOTIDE SEQUENCE</scope>
    <source>
        <strain evidence="24">G02</strain>
        <tissue evidence="24">Leaf</tissue>
    </source>
</reference>
<accession>A0AAW2KXX5</accession>
<keyword evidence="6 21" id="KW-0328">Glycosyltransferase</keyword>
<evidence type="ECO:0000256" key="2">
    <source>
        <dbReference type="ARBA" id="ARBA00004651"/>
    </source>
</evidence>
<proteinExistence type="inferred from homology"/>
<dbReference type="GO" id="GO:0008270">
    <property type="term" value="F:zinc ion binding"/>
    <property type="evidence" value="ECO:0007669"/>
    <property type="project" value="UniProtKB-KW"/>
</dbReference>
<keyword evidence="7 21" id="KW-0808">Transferase</keyword>
<name>A0AAW2KXX5_SESRA</name>
<feature type="compositionally biased region" description="Polar residues" evidence="22">
    <location>
        <begin position="162"/>
        <end position="173"/>
    </location>
</feature>
<feature type="transmembrane region" description="Helical" evidence="21">
    <location>
        <begin position="934"/>
        <end position="957"/>
    </location>
</feature>
<reference evidence="24" key="2">
    <citation type="journal article" date="2024" name="Plant">
        <title>Genomic evolution and insights into agronomic trait innovations of Sesamum species.</title>
        <authorList>
            <person name="Miao H."/>
            <person name="Wang L."/>
            <person name="Qu L."/>
            <person name="Liu H."/>
            <person name="Sun Y."/>
            <person name="Le M."/>
            <person name="Wang Q."/>
            <person name="Wei S."/>
            <person name="Zheng Y."/>
            <person name="Lin W."/>
            <person name="Duan Y."/>
            <person name="Cao H."/>
            <person name="Xiong S."/>
            <person name="Wang X."/>
            <person name="Wei L."/>
            <person name="Li C."/>
            <person name="Ma Q."/>
            <person name="Ju M."/>
            <person name="Zhao R."/>
            <person name="Li G."/>
            <person name="Mu C."/>
            <person name="Tian Q."/>
            <person name="Mei H."/>
            <person name="Zhang T."/>
            <person name="Gao T."/>
            <person name="Zhang H."/>
        </authorList>
    </citation>
    <scope>NUCLEOTIDE SEQUENCE</scope>
    <source>
        <strain evidence="24">G02</strain>
    </source>
</reference>
<feature type="region of interest" description="Disordered" evidence="22">
    <location>
        <begin position="88"/>
        <end position="176"/>
    </location>
</feature>
<keyword evidence="13 21" id="KW-1133">Transmembrane helix</keyword>
<dbReference type="PANTHER" id="PTHR13301">
    <property type="entry name" value="X-BOX TRANSCRIPTION FACTOR-RELATED"/>
    <property type="match status" value="1"/>
</dbReference>
<feature type="transmembrane region" description="Helical" evidence="21">
    <location>
        <begin position="881"/>
        <end position="900"/>
    </location>
</feature>
<protein>
    <recommendedName>
        <fullName evidence="21">Cellulose synthase</fullName>
        <ecNumber evidence="21">2.4.1.12</ecNumber>
    </recommendedName>
</protein>
<comment type="caution">
    <text evidence="21">Lacks conserved residue(s) required for the propagation of feature annotation.</text>
</comment>
<evidence type="ECO:0000259" key="23">
    <source>
        <dbReference type="PROSITE" id="PS50089"/>
    </source>
</evidence>
<evidence type="ECO:0000256" key="6">
    <source>
        <dbReference type="ARBA" id="ARBA00022676"/>
    </source>
</evidence>
<keyword evidence="16 21" id="KW-0961">Cell wall biogenesis/degradation</keyword>
<dbReference type="FunFam" id="3.30.40.10:FF:000031">
    <property type="entry name" value="Cellulose synthase"/>
    <property type="match status" value="1"/>
</dbReference>
<dbReference type="PROSITE" id="PS50089">
    <property type="entry name" value="ZF_RING_2"/>
    <property type="match status" value="1"/>
</dbReference>
<evidence type="ECO:0000256" key="13">
    <source>
        <dbReference type="ARBA" id="ARBA00022989"/>
    </source>
</evidence>
<keyword evidence="14 21" id="KW-0472">Membrane</keyword>
<evidence type="ECO:0000256" key="5">
    <source>
        <dbReference type="ARBA" id="ARBA00022475"/>
    </source>
</evidence>
<comment type="caution">
    <text evidence="24">The sequence shown here is derived from an EMBL/GenBank/DDBJ whole genome shotgun (WGS) entry which is preliminary data.</text>
</comment>
<sequence length="1037" mass="117032">MEANAGMVAGSHKRNELVRIRHDSDSGSKPLKNLNGQICQICGDTVGLAANGDVFVACNECAFPVCRACYEYERKDGNQACPQCKTRYKRHKGSPRVDGDDDEDDIDDLENEFSYSQGKVKARSQWHGDDAELSASSRRESQQPIPLLTNGQSVSGEIPPSMQDTHSVRSTSGPLGPGDRVHSLPYVDPRQPGGHLPLHMHVLICPSHCYMRTTHIAITLCSSYTVKGKEMLKALVQMEKNYKCKLIMLRADDARQPLSRVVPISSTHLTPYRVVIILRLIILGFFLQYRCTHPVKDAYPLWLTSVICEVWFALSWLLDQFPKWYPVDRETYLERLALRYDREGEPSQLAPVDVFVSTVDPMKEPPLITANTVLSILAVDYPVDKVSCYVSDDGAAMLTFEALSETAEFARKWVPFCKKHNIEPRAPEFYFAQKIDYLKDKIQPSFVKERRAMKREYEEFKVRINALVAKAQKMPEEGWTMQDGTAWPGNNTRDHPGMIQIRVSAVLTNGAYLLNVDCDHYFNNSKALKEAMCFMMDPLLGRKTCYVQFPQRFDGIDLHDRYANRNIVFFDINLKGLDGLQGPVYVGTGCCFNRQALYGYDPVLTEEDLQPNIIVKSCCGSRKKGRSSNKKYIDKKRAAKRTESTIPIFNMEDIEEGVEGYDDEKSLLMSQKSLEKRFGQSPVFIAATFMEQGGIPPSTNPATLLKEAIHVISCGYEDKTEWGKEIGWIYGSVTEDILTGFKMHARGWISIYCMPPRPAFKGSAPINLSDRLNQVLRWALGSIEILLSRHCPIWYGYNGKLQLLERLAYINTIVYPLTSIPLLAYCVLPAICLLTNKFIIPEISNFASMWFILLFVSIFATGILEMRWGGVSVEDWWRNEQFWVIGGTSAHLFAVFQGLLKVLAGIDTNFTVTSKASDDDGEFAELYVFKWTSLLIPPTTVLIVNMVGIVAGVSYAINSGYQSWGPLFGKLFFAIWVIVHLYPFLKGLLGRQNRTPTIVIVWSILLASIFSLLWVRIDPFTSEATRRASQGQCGINC</sequence>
<evidence type="ECO:0000256" key="18">
    <source>
        <dbReference type="PIRSR" id="PIRSR605150-1"/>
    </source>
</evidence>
<dbReference type="CDD" id="cd16617">
    <property type="entry name" value="mRING-HC-C4C4_CesA"/>
    <property type="match status" value="1"/>
</dbReference>
<keyword evidence="15" id="KW-0464">Manganese</keyword>